<comment type="caution">
    <text evidence="4">The sequence shown here is derived from an EMBL/GenBank/DDBJ whole genome shotgun (WGS) entry which is preliminary data.</text>
</comment>
<dbReference type="RefSeq" id="XP_024694754.1">
    <property type="nucleotide sequence ID" value="XM_024838670.1"/>
</dbReference>
<dbReference type="AlphaFoldDB" id="A0A2I1D8F4"/>
<dbReference type="InterPro" id="IPR029058">
    <property type="entry name" value="AB_hydrolase_fold"/>
</dbReference>
<dbReference type="OrthoDB" id="2373480at2759"/>
<evidence type="ECO:0000313" key="4">
    <source>
        <dbReference type="EMBL" id="PKY06160.1"/>
    </source>
</evidence>
<dbReference type="PANTHER" id="PTHR34853">
    <property type="match status" value="1"/>
</dbReference>
<keyword evidence="3" id="KW-0732">Signal</keyword>
<protein>
    <submittedName>
        <fullName evidence="4">LIP-domain-containing protein</fullName>
    </submittedName>
</protein>
<evidence type="ECO:0000313" key="5">
    <source>
        <dbReference type="Proteomes" id="UP000234254"/>
    </source>
</evidence>
<feature type="chain" id="PRO_5014133581" evidence="3">
    <location>
        <begin position="23"/>
        <end position="473"/>
    </location>
</feature>
<dbReference type="EMBL" id="MSFM01000003">
    <property type="protein sequence ID" value="PKY06160.1"/>
    <property type="molecule type" value="Genomic_DNA"/>
</dbReference>
<organism evidence="4 5">
    <name type="scientific">Aspergillus campestris (strain IBT 28561)</name>
    <dbReference type="NCBI Taxonomy" id="1392248"/>
    <lineage>
        <taxon>Eukaryota</taxon>
        <taxon>Fungi</taxon>
        <taxon>Dikarya</taxon>
        <taxon>Ascomycota</taxon>
        <taxon>Pezizomycotina</taxon>
        <taxon>Eurotiomycetes</taxon>
        <taxon>Eurotiomycetidae</taxon>
        <taxon>Eurotiales</taxon>
        <taxon>Aspergillaceae</taxon>
        <taxon>Aspergillus</taxon>
        <taxon>Aspergillus subgen. Circumdati</taxon>
    </lineage>
</organism>
<keyword evidence="1" id="KW-0378">Hydrolase</keyword>
<sequence length="473" mass="49901">MLILLPLRLALLGLSLAPVISAHPTGSATPQDVPRGLLPQDPSEDPFYQPPGGFEAEPPGTVLRSRRIVASFFGLLPNLIEAHQLLYRTTAIDGSAISTVTTVFKPLNSKPDRFISFHTAYDSSAVSCQPSYQYQLGSPQTDLILSLEMLVIQIYLLLGYVVASPDYEGPDAAFGPGRLEGTGVLDGIRAVGHHHAALGLDSATPPVVGVGYSGGAIATGWAAGLQPTYAPELDIRGWVAGGTPANLTGTLVFIDGTAFSGFIPSAIVGLNQPSAYGARLQPVLDDIVTDAGRSILETTSTQCAPAALVSFFGRSLFDPAIQTMGRGILHEPTVADILKANTMGANSSETPTAPVFLYHATDDEIIPYANATTLRDAWCSDGADVHFTTFASGGHATTEVIGLPRVIKFVEAAFEGKTAKGCAMDEELSDQLEPLALGVSLEPILVKLLHALMLAGKKDGKLRQDVKVWGEIF</sequence>
<dbReference type="PANTHER" id="PTHR34853:SF5">
    <property type="entry name" value="LIP-DOMAIN-CONTAINING PROTEIN-RELATED"/>
    <property type="match status" value="1"/>
</dbReference>
<dbReference type="Gene3D" id="1.10.260.130">
    <property type="match status" value="1"/>
</dbReference>
<dbReference type="SUPFAM" id="SSF53474">
    <property type="entry name" value="alpha/beta-Hydrolases"/>
    <property type="match status" value="1"/>
</dbReference>
<keyword evidence="5" id="KW-1185">Reference proteome</keyword>
<dbReference type="GO" id="GO:0016042">
    <property type="term" value="P:lipid catabolic process"/>
    <property type="evidence" value="ECO:0007669"/>
    <property type="project" value="InterPro"/>
</dbReference>
<feature type="signal peptide" evidence="3">
    <location>
        <begin position="1"/>
        <end position="22"/>
    </location>
</feature>
<dbReference type="GeneID" id="36546194"/>
<dbReference type="InterPro" id="IPR005152">
    <property type="entry name" value="Lipase_secreted"/>
</dbReference>
<dbReference type="VEuPathDB" id="FungiDB:P168DRAFT_302554"/>
<evidence type="ECO:0000256" key="3">
    <source>
        <dbReference type="SAM" id="SignalP"/>
    </source>
</evidence>
<accession>A0A2I1D8F4</accession>
<dbReference type="Gene3D" id="3.40.50.1820">
    <property type="entry name" value="alpha/beta hydrolase"/>
    <property type="match status" value="1"/>
</dbReference>
<evidence type="ECO:0000256" key="2">
    <source>
        <dbReference type="SAM" id="MobiDB-lite"/>
    </source>
</evidence>
<gene>
    <name evidence="4" type="ORF">P168DRAFT_302554</name>
</gene>
<proteinExistence type="predicted"/>
<evidence type="ECO:0000256" key="1">
    <source>
        <dbReference type="ARBA" id="ARBA00022801"/>
    </source>
</evidence>
<dbReference type="GO" id="GO:0004806">
    <property type="term" value="F:triacylglycerol lipase activity"/>
    <property type="evidence" value="ECO:0007669"/>
    <property type="project" value="InterPro"/>
</dbReference>
<name>A0A2I1D8F4_ASPC2</name>
<reference evidence="4" key="1">
    <citation type="submission" date="2016-12" db="EMBL/GenBank/DDBJ databases">
        <title>The genomes of Aspergillus section Nigri reveals drivers in fungal speciation.</title>
        <authorList>
            <consortium name="DOE Joint Genome Institute"/>
            <person name="Vesth T.C."/>
            <person name="Nybo J."/>
            <person name="Theobald S."/>
            <person name="Brandl J."/>
            <person name="Frisvad J.C."/>
            <person name="Nielsen K.F."/>
            <person name="Lyhne E.K."/>
            <person name="Kogle M.E."/>
            <person name="Kuo A."/>
            <person name="Riley R."/>
            <person name="Clum A."/>
            <person name="Nolan M."/>
            <person name="Lipzen A."/>
            <person name="Salamov A."/>
            <person name="Henrissat B."/>
            <person name="Wiebenga A."/>
            <person name="De vries R.P."/>
            <person name="Grigoriev I.V."/>
            <person name="Mortensen U.H."/>
            <person name="Andersen M.R."/>
            <person name="Baker S.E."/>
        </authorList>
    </citation>
    <scope>NUCLEOTIDE SEQUENCE</scope>
    <source>
        <strain evidence="4">IBT 28561</strain>
    </source>
</reference>
<feature type="region of interest" description="Disordered" evidence="2">
    <location>
        <begin position="25"/>
        <end position="55"/>
    </location>
</feature>
<dbReference type="PIRSF" id="PIRSF029171">
    <property type="entry name" value="Esterase_LipA"/>
    <property type="match status" value="1"/>
</dbReference>
<dbReference type="Pfam" id="PF03583">
    <property type="entry name" value="LIP"/>
    <property type="match status" value="1"/>
</dbReference>
<dbReference type="Proteomes" id="UP000234254">
    <property type="component" value="Unassembled WGS sequence"/>
</dbReference>